<comment type="caution">
    <text evidence="3">The sequence shown here is derived from an EMBL/GenBank/DDBJ whole genome shotgun (WGS) entry which is preliminary data.</text>
</comment>
<sequence>MLRRGYNYTDGSDGLGHLDTGLFFVAFVKDPRTHYVPMQMAMAKQDTLAVEYLQHTGSALAAVPPGVMAGQTITAAAQKQVLSRPSILIPVLSLAATAAWGASLAVGHTTTFDAGVQRLALSGHVLAMVLGFGSVIVVDWVGFLWLIGKRGLHDTSRLESAVAPLIWVGLAGLLLTGAFIHPDVTIPATQLKMYCALGLMLNGISLVPVMR</sequence>
<dbReference type="InterPro" id="IPR048328">
    <property type="entry name" value="Dyp_perox_C"/>
</dbReference>
<dbReference type="Pfam" id="PF20628">
    <property type="entry name" value="Dyp_perox_C"/>
    <property type="match status" value="1"/>
</dbReference>
<name>A0ABU1UG73_9MICC</name>
<evidence type="ECO:0000313" key="3">
    <source>
        <dbReference type="EMBL" id="MDR7084196.1"/>
    </source>
</evidence>
<dbReference type="EMBL" id="JAVDVQ010000019">
    <property type="protein sequence ID" value="MDR7084196.1"/>
    <property type="molecule type" value="Genomic_DNA"/>
</dbReference>
<feature type="domain" description="Dyp-type peroxidase C-terminal" evidence="2">
    <location>
        <begin position="1"/>
        <end position="67"/>
    </location>
</feature>
<feature type="transmembrane region" description="Helical" evidence="1">
    <location>
        <begin position="191"/>
        <end position="210"/>
    </location>
</feature>
<evidence type="ECO:0000259" key="2">
    <source>
        <dbReference type="Pfam" id="PF20628"/>
    </source>
</evidence>
<keyword evidence="1" id="KW-1133">Transmembrane helix</keyword>
<keyword evidence="1" id="KW-0472">Membrane</keyword>
<feature type="transmembrane region" description="Helical" evidence="1">
    <location>
        <begin position="87"/>
        <end position="106"/>
    </location>
</feature>
<keyword evidence="1" id="KW-0812">Transmembrane</keyword>
<organism evidence="3 4">
    <name type="scientific">Arthrobacter ginsengisoli</name>
    <dbReference type="NCBI Taxonomy" id="1356565"/>
    <lineage>
        <taxon>Bacteria</taxon>
        <taxon>Bacillati</taxon>
        <taxon>Actinomycetota</taxon>
        <taxon>Actinomycetes</taxon>
        <taxon>Micrococcales</taxon>
        <taxon>Micrococcaceae</taxon>
        <taxon>Arthrobacter</taxon>
    </lineage>
</organism>
<gene>
    <name evidence="3" type="ORF">J2X01_003504</name>
</gene>
<dbReference type="InterPro" id="IPR011008">
    <property type="entry name" value="Dimeric_a/b-barrel"/>
</dbReference>
<dbReference type="SUPFAM" id="SSF54909">
    <property type="entry name" value="Dimeric alpha+beta barrel"/>
    <property type="match status" value="1"/>
</dbReference>
<dbReference type="Proteomes" id="UP001252243">
    <property type="component" value="Unassembled WGS sequence"/>
</dbReference>
<reference evidence="3 4" key="1">
    <citation type="submission" date="2023-07" db="EMBL/GenBank/DDBJ databases">
        <title>Sorghum-associated microbial communities from plants grown in Nebraska, USA.</title>
        <authorList>
            <person name="Schachtman D."/>
        </authorList>
    </citation>
    <scope>NUCLEOTIDE SEQUENCE [LARGE SCALE GENOMIC DNA]</scope>
    <source>
        <strain evidence="3 4">BE167</strain>
    </source>
</reference>
<proteinExistence type="predicted"/>
<feature type="transmembrane region" description="Helical" evidence="1">
    <location>
        <begin position="160"/>
        <end position="179"/>
    </location>
</feature>
<feature type="transmembrane region" description="Helical" evidence="1">
    <location>
        <begin position="126"/>
        <end position="148"/>
    </location>
</feature>
<evidence type="ECO:0000256" key="1">
    <source>
        <dbReference type="SAM" id="Phobius"/>
    </source>
</evidence>
<evidence type="ECO:0000313" key="4">
    <source>
        <dbReference type="Proteomes" id="UP001252243"/>
    </source>
</evidence>
<accession>A0ABU1UG73</accession>
<protein>
    <recommendedName>
        <fullName evidence="2">Dyp-type peroxidase C-terminal domain-containing protein</fullName>
    </recommendedName>
</protein>
<keyword evidence="4" id="KW-1185">Reference proteome</keyword>